<dbReference type="InterPro" id="IPR041898">
    <property type="entry name" value="MAGE_WH1"/>
</dbReference>
<feature type="region of interest" description="Disordered" evidence="1">
    <location>
        <begin position="106"/>
        <end position="152"/>
    </location>
</feature>
<feature type="compositionally biased region" description="Gly residues" evidence="1">
    <location>
        <begin position="51"/>
        <end position="64"/>
    </location>
</feature>
<feature type="compositionally biased region" description="Low complexity" evidence="1">
    <location>
        <begin position="115"/>
        <end position="138"/>
    </location>
</feature>
<dbReference type="PANTHER" id="PTHR11736">
    <property type="entry name" value="MELANOMA-ASSOCIATED ANTIGEN MAGE ANTIGEN"/>
    <property type="match status" value="1"/>
</dbReference>
<dbReference type="RefSeq" id="XP_072599626.1">
    <property type="nucleotide sequence ID" value="XM_072743525.1"/>
</dbReference>
<dbReference type="GeneID" id="112912408"/>
<proteinExistence type="predicted"/>
<dbReference type="Gene3D" id="1.10.10.1210">
    <property type="entry name" value="MAGE homology domain, winged helix WH2 motif"/>
    <property type="match status" value="1"/>
</dbReference>
<name>A0ABM4ZAS5_VULVU</name>
<dbReference type="InterPro" id="IPR041899">
    <property type="entry name" value="MAGE_WH2"/>
</dbReference>
<organism evidence="3 4">
    <name type="scientific">Vulpes vulpes</name>
    <name type="common">Red fox</name>
    <dbReference type="NCBI Taxonomy" id="9627"/>
    <lineage>
        <taxon>Eukaryota</taxon>
        <taxon>Metazoa</taxon>
        <taxon>Chordata</taxon>
        <taxon>Craniata</taxon>
        <taxon>Vertebrata</taxon>
        <taxon>Euteleostomi</taxon>
        <taxon>Mammalia</taxon>
        <taxon>Eutheria</taxon>
        <taxon>Laurasiatheria</taxon>
        <taxon>Carnivora</taxon>
        <taxon>Caniformia</taxon>
        <taxon>Canidae</taxon>
        <taxon>Vulpes</taxon>
    </lineage>
</organism>
<gene>
    <name evidence="4" type="primary">LOC112912408</name>
</gene>
<dbReference type="Proteomes" id="UP001652641">
    <property type="component" value="Chromosome X"/>
</dbReference>
<dbReference type="InterPro" id="IPR037445">
    <property type="entry name" value="MAGE"/>
</dbReference>
<dbReference type="SMART" id="SM01373">
    <property type="entry name" value="MAGE"/>
    <property type="match status" value="1"/>
</dbReference>
<dbReference type="Gene3D" id="1.10.10.1200">
    <property type="entry name" value="MAGE homology domain, winged helix WH1 motif"/>
    <property type="match status" value="1"/>
</dbReference>
<dbReference type="PROSITE" id="PS50838">
    <property type="entry name" value="MAGE"/>
    <property type="match status" value="1"/>
</dbReference>
<dbReference type="InterPro" id="IPR002190">
    <property type="entry name" value="MHD_dom"/>
</dbReference>
<sequence length="374" mass="40534">MLGPGAVASGPRRQDGPGPSAERREDLRENCGGPPPHLQASTRGPPSPRDGGTGPPLGAGGRPWGGRTPSATREMRLGGWGGSKNWQRSRGLGGRQEALSSGLFFVPPEEGSETAWSPPQSPQSAGPSPSGRAASGWSQVEFAGPSGPEEEIWNPWEVPEYAQPYAQGGDAMLMSGADLVGFLLRKYLDKQPTSQAEVLEVLSPDMQDAWPEIWGQACECMQLVFGVEVKEVDPVAHSYVLVTVLGLSYDGVLSGEQGLPTTGLLVLLLGVILLEGDCAPEQEVWEALGVIGVFAGRQHVIYGEPRELLTHVWVQEGYVEYRQVVGSNPARYEFLWGPRAHEETSKLRVMEYVLWVNSRWPVSSLAPFDEEEWV</sequence>
<feature type="region of interest" description="Disordered" evidence="1">
    <location>
        <begin position="1"/>
        <end position="94"/>
    </location>
</feature>
<dbReference type="PANTHER" id="PTHR11736:SF81">
    <property type="entry name" value="MAGE DOMAIN-CONTAINING PROTEIN"/>
    <property type="match status" value="1"/>
</dbReference>
<protein>
    <submittedName>
        <fullName evidence="4">Melanoma-associated antigen 8-like</fullName>
    </submittedName>
</protein>
<feature type="domain" description="MAGE" evidence="2">
    <location>
        <begin position="172"/>
        <end position="371"/>
    </location>
</feature>
<evidence type="ECO:0000313" key="4">
    <source>
        <dbReference type="RefSeq" id="XP_072599626.1"/>
    </source>
</evidence>
<evidence type="ECO:0000313" key="3">
    <source>
        <dbReference type="Proteomes" id="UP001652641"/>
    </source>
</evidence>
<dbReference type="Pfam" id="PF01454">
    <property type="entry name" value="MAGE"/>
    <property type="match status" value="1"/>
</dbReference>
<keyword evidence="3" id="KW-1185">Reference proteome</keyword>
<accession>A0ABM4ZAS5</accession>
<evidence type="ECO:0000259" key="2">
    <source>
        <dbReference type="PROSITE" id="PS50838"/>
    </source>
</evidence>
<evidence type="ECO:0000256" key="1">
    <source>
        <dbReference type="SAM" id="MobiDB-lite"/>
    </source>
</evidence>
<reference evidence="4" key="1">
    <citation type="submission" date="2025-08" db="UniProtKB">
        <authorList>
            <consortium name="RefSeq"/>
        </authorList>
    </citation>
    <scope>IDENTIFICATION</scope>
    <source>
        <tissue evidence="4">Cell line</tissue>
    </source>
</reference>